<dbReference type="Proteomes" id="UP000325577">
    <property type="component" value="Linkage Group LG13"/>
</dbReference>
<feature type="region of interest" description="Disordered" evidence="1">
    <location>
        <begin position="1"/>
        <end position="27"/>
    </location>
</feature>
<dbReference type="OrthoDB" id="185373at2759"/>
<accession>A0A5J5BG62</accession>
<sequence length="122" mass="13694">MDMVDEPDEGDGGAAEDPAVPRDATGGQESVMVERRGEFAAVCKWSIFNFAKVKARALWSKYFEELLPFVCEKGDFDFAFELCKEVITRRFIIGTATMQLVVDGLVKESKMEDYCNCFSVLV</sequence>
<proteinExistence type="predicted"/>
<organism evidence="2 3">
    <name type="scientific">Nyssa sinensis</name>
    <dbReference type="NCBI Taxonomy" id="561372"/>
    <lineage>
        <taxon>Eukaryota</taxon>
        <taxon>Viridiplantae</taxon>
        <taxon>Streptophyta</taxon>
        <taxon>Embryophyta</taxon>
        <taxon>Tracheophyta</taxon>
        <taxon>Spermatophyta</taxon>
        <taxon>Magnoliopsida</taxon>
        <taxon>eudicotyledons</taxon>
        <taxon>Gunneridae</taxon>
        <taxon>Pentapetalae</taxon>
        <taxon>asterids</taxon>
        <taxon>Cornales</taxon>
        <taxon>Nyssaceae</taxon>
        <taxon>Nyssa</taxon>
    </lineage>
</organism>
<protein>
    <submittedName>
        <fullName evidence="2">Uncharacterized protein</fullName>
    </submittedName>
</protein>
<gene>
    <name evidence="2" type="ORF">F0562_024364</name>
</gene>
<keyword evidence="3" id="KW-1185">Reference proteome</keyword>
<evidence type="ECO:0000313" key="2">
    <source>
        <dbReference type="EMBL" id="KAA8540717.1"/>
    </source>
</evidence>
<dbReference type="AlphaFoldDB" id="A0A5J5BG62"/>
<dbReference type="PANTHER" id="PTHR47242">
    <property type="entry name" value="TRAF-LIKE FAMILY PROTEIN"/>
    <property type="match status" value="1"/>
</dbReference>
<evidence type="ECO:0000256" key="1">
    <source>
        <dbReference type="SAM" id="MobiDB-lite"/>
    </source>
</evidence>
<feature type="compositionally biased region" description="Acidic residues" evidence="1">
    <location>
        <begin position="1"/>
        <end position="11"/>
    </location>
</feature>
<reference evidence="2 3" key="1">
    <citation type="submission" date="2019-09" db="EMBL/GenBank/DDBJ databases">
        <title>A chromosome-level genome assembly of the Chinese tupelo Nyssa sinensis.</title>
        <authorList>
            <person name="Yang X."/>
            <person name="Kang M."/>
            <person name="Yang Y."/>
            <person name="Xiong H."/>
            <person name="Wang M."/>
            <person name="Zhang Z."/>
            <person name="Wang Z."/>
            <person name="Wu H."/>
            <person name="Ma T."/>
            <person name="Liu J."/>
            <person name="Xi Z."/>
        </authorList>
    </citation>
    <scope>NUCLEOTIDE SEQUENCE [LARGE SCALE GENOMIC DNA]</scope>
    <source>
        <strain evidence="2">J267</strain>
        <tissue evidence="2">Leaf</tissue>
    </source>
</reference>
<evidence type="ECO:0000313" key="3">
    <source>
        <dbReference type="Proteomes" id="UP000325577"/>
    </source>
</evidence>
<dbReference type="PANTHER" id="PTHR47242:SF1">
    <property type="entry name" value="TRAF-LIKE FAMILY PROTEIN"/>
    <property type="match status" value="1"/>
</dbReference>
<name>A0A5J5BG62_9ASTE</name>
<dbReference type="EMBL" id="CM018036">
    <property type="protein sequence ID" value="KAA8540717.1"/>
    <property type="molecule type" value="Genomic_DNA"/>
</dbReference>